<feature type="region of interest" description="Disordered" evidence="1">
    <location>
        <begin position="1054"/>
        <end position="1080"/>
    </location>
</feature>
<dbReference type="Proteomes" id="UP000041254">
    <property type="component" value="Unassembled WGS sequence"/>
</dbReference>
<dbReference type="OrthoDB" id="2985014at2759"/>
<dbReference type="PANTHER" id="PTHR18460:SF3">
    <property type="entry name" value="TELO2-INTERACTING PROTEIN 1 HOMOLOG"/>
    <property type="match status" value="1"/>
</dbReference>
<organism evidence="3 4">
    <name type="scientific">Vitrella brassicaformis (strain CCMP3155)</name>
    <dbReference type="NCBI Taxonomy" id="1169540"/>
    <lineage>
        <taxon>Eukaryota</taxon>
        <taxon>Sar</taxon>
        <taxon>Alveolata</taxon>
        <taxon>Colpodellida</taxon>
        <taxon>Vitrellaceae</taxon>
        <taxon>Vitrella</taxon>
    </lineage>
</organism>
<dbReference type="STRING" id="1169540.A0A0G4ET24"/>
<feature type="domain" description="TTI1 C-terminal TPR" evidence="2">
    <location>
        <begin position="1183"/>
        <end position="1364"/>
    </location>
</feature>
<dbReference type="InterPro" id="IPR052587">
    <property type="entry name" value="TELO2-interacting_protein_1"/>
</dbReference>
<proteinExistence type="predicted"/>
<evidence type="ECO:0000256" key="1">
    <source>
        <dbReference type="SAM" id="MobiDB-lite"/>
    </source>
</evidence>
<sequence>MMEAAGPSADEVRRLRQMCIHSRSQHDSLVEPFLDSFRDVLLRISLPKGEQRQGQDDVALAAAPSRPSPYPKQFHRDLADVTDRIMAADSAVLGWNFSMLLAPLLAHLQSQRLVDSLARPDGCLPGDLRVLEGISRALATLIRRAGVLGAICQQMGDEGMHPHDEAGGAGGGGADRRLKMLGIVVPHVARCLENASVQKDEVCVLALIDLADAVNLTLAGCLSSLGKAEADGLVMARERVPGGTTSAPPPPPPPSPVAIFGVWTGIFISHSLAIFASLPTRAVRLQICQALQRIPALFDDGGARGGGENEAGAATAAPRGAAYEALCNLFPSVATHLSGYLRSAGHVESTSPLVAAANALTSWIDAVLRDDRVRPFAADAAERACHDGMAVDELREVMRGWAALGRREGAGGGGEEGGKTRKEDGTLLLGPAWVRETSENVMKRVELIFTRPPPSAGESPRLRLALTQLAATLMTNCSVAMCCAGGRKTPTTTNIVDTLDYLVSALGDTDDCVVSEAMRALMGEVVRGKMEREVRGRMRAAIRALNGEELANEVKVKAKLTPRLTRVLGYARLAHDLRKSMSAGGSMPLSSSSAPSFDLSIDAEVISQLLAVTQLHTPPLKSTLLDTTTLTSLPAKSISASETSVDLFPYRLPEDEVLLPVDLEQQTAAECSESTPDGEGSSSRGGGGGVVSCVRVGLMDEGQPRKWIDKALKLPQGDRETISLLVETLEALVSHDAPSLLLSLVSHPPCQWHTQLTDTTTASNDWYLPQHQHPPAPLPLSHTRMHARMAALYILTVALDLAARRPSSSLLPPWLVRWCADLCVSTETMPRALEAYGGGTDGVCEGRLYGLVWMECLRAAMKALRRCEEQETDQRGRGKGAVHRQVKHILFPLLERLGSHSLVTSTAAHATLNTLAQLLQTRRDDGKSGSSTEGGEGIPWLLEHYADYLIDTILRRITYTHPELLFVSVEASSPPLLGFHEHQGGHTGTILTSIVTFSTPALVPYLLDIVTALLDALPPDGHHGRFTTPVWVLRVFAAITRMLASAIFQQRLARRTQRAAGRGPRPGKRDDESAVGYSPLCGVLSGERPYWTEERRVDGYDERDLKDDQWLDEDPLEDHQDDSADTTGEGVHDPSKEPPDAAQGEAGVVDWVLGGKGSGGWSGRLGAGGDVWGDGVYAKERWLADEIMGRARHHLNRDPRLVARYLSHLCVLHATSVLSTRIRQLKPRIHDVWPSLVPSFHLSSPVPIVTVACLLLKHTARISGDFLRMRFGNDILPLLIKRLGASPPASEEDSRLKSNAFKFQYASWDLLSLIAREPSLLATSVPQVTLTALSALRTHPTTAAAIKTLILRLFDTLVATHADTIDLLCNTVLEPSDQDSDTAAFLAELGWRGGSGGEIDREAVCGVLGRVREEEMRLRARIPPSMSGQTFVDFLSSARRQ</sequence>
<evidence type="ECO:0000313" key="3">
    <source>
        <dbReference type="EMBL" id="CEM01149.1"/>
    </source>
</evidence>
<dbReference type="GO" id="GO:0005737">
    <property type="term" value="C:cytoplasm"/>
    <property type="evidence" value="ECO:0007669"/>
    <property type="project" value="TreeGrafter"/>
</dbReference>
<dbReference type="VEuPathDB" id="CryptoDB:Vbra_13059"/>
<dbReference type="Pfam" id="PF24181">
    <property type="entry name" value="TPR_TTI1_C"/>
    <property type="match status" value="1"/>
</dbReference>
<feature type="region of interest" description="Disordered" evidence="1">
    <location>
        <begin position="1107"/>
        <end position="1143"/>
    </location>
</feature>
<dbReference type="PANTHER" id="PTHR18460">
    <property type="entry name" value="TEL2 INTERACTING PROTEIN 1 TTI1 FAMILY MEMBER"/>
    <property type="match status" value="1"/>
</dbReference>
<reference evidence="3 4" key="1">
    <citation type="submission" date="2014-11" db="EMBL/GenBank/DDBJ databases">
        <authorList>
            <person name="Zhu J."/>
            <person name="Qi W."/>
            <person name="Song R."/>
        </authorList>
    </citation>
    <scope>NUCLEOTIDE SEQUENCE [LARGE SCALE GENOMIC DNA]</scope>
</reference>
<feature type="region of interest" description="Disordered" evidence="1">
    <location>
        <begin position="668"/>
        <end position="688"/>
    </location>
</feature>
<name>A0A0G4ET24_VITBC</name>
<dbReference type="InterPro" id="IPR057567">
    <property type="entry name" value="TPR_TTI1_C"/>
</dbReference>
<protein>
    <recommendedName>
        <fullName evidence="2">TTI1 C-terminal TPR domain-containing protein</fullName>
    </recommendedName>
</protein>
<evidence type="ECO:0000313" key="4">
    <source>
        <dbReference type="Proteomes" id="UP000041254"/>
    </source>
</evidence>
<dbReference type="InterPro" id="IPR016024">
    <property type="entry name" value="ARM-type_fold"/>
</dbReference>
<dbReference type="EMBL" id="CDMY01000305">
    <property type="protein sequence ID" value="CEM01149.1"/>
    <property type="molecule type" value="Genomic_DNA"/>
</dbReference>
<dbReference type="SUPFAM" id="SSF48371">
    <property type="entry name" value="ARM repeat"/>
    <property type="match status" value="1"/>
</dbReference>
<accession>A0A0G4ET24</accession>
<keyword evidence="4" id="KW-1185">Reference proteome</keyword>
<dbReference type="InParanoid" id="A0A0G4ET24"/>
<feature type="compositionally biased region" description="Basic and acidic residues" evidence="1">
    <location>
        <begin position="1130"/>
        <end position="1139"/>
    </location>
</feature>
<gene>
    <name evidence="3" type="ORF">Vbra_13059</name>
</gene>
<evidence type="ECO:0000259" key="2">
    <source>
        <dbReference type="Pfam" id="PF24181"/>
    </source>
</evidence>